<organism evidence="3 4">
    <name type="scientific">Panicum miliaceum</name>
    <name type="common">Proso millet</name>
    <name type="synonym">Broomcorn millet</name>
    <dbReference type="NCBI Taxonomy" id="4540"/>
    <lineage>
        <taxon>Eukaryota</taxon>
        <taxon>Viridiplantae</taxon>
        <taxon>Streptophyta</taxon>
        <taxon>Embryophyta</taxon>
        <taxon>Tracheophyta</taxon>
        <taxon>Spermatophyta</taxon>
        <taxon>Magnoliopsida</taxon>
        <taxon>Liliopsida</taxon>
        <taxon>Poales</taxon>
        <taxon>Poaceae</taxon>
        <taxon>PACMAD clade</taxon>
        <taxon>Panicoideae</taxon>
        <taxon>Panicodae</taxon>
        <taxon>Paniceae</taxon>
        <taxon>Panicinae</taxon>
        <taxon>Panicum</taxon>
        <taxon>Panicum sect. Panicum</taxon>
    </lineage>
</organism>
<accession>A0A3L6RP29</accession>
<dbReference type="Pfam" id="PF07002">
    <property type="entry name" value="Copine"/>
    <property type="match status" value="1"/>
</dbReference>
<evidence type="ECO:0000313" key="3">
    <source>
        <dbReference type="EMBL" id="RLN05641.1"/>
    </source>
</evidence>
<protein>
    <recommendedName>
        <fullName evidence="2">VWFA domain-containing protein</fullName>
    </recommendedName>
</protein>
<dbReference type="InterPro" id="IPR052079">
    <property type="entry name" value="E3_ligase/Copine_domain"/>
</dbReference>
<evidence type="ECO:0000256" key="1">
    <source>
        <dbReference type="SAM" id="MobiDB-lite"/>
    </source>
</evidence>
<evidence type="ECO:0000259" key="2">
    <source>
        <dbReference type="SMART" id="SM00327"/>
    </source>
</evidence>
<dbReference type="GO" id="GO:0016567">
    <property type="term" value="P:protein ubiquitination"/>
    <property type="evidence" value="ECO:0007669"/>
    <property type="project" value="TreeGrafter"/>
</dbReference>
<name>A0A3L6RP29_PANMI</name>
<dbReference type="InterPro" id="IPR036465">
    <property type="entry name" value="vWFA_dom_sf"/>
</dbReference>
<feature type="region of interest" description="Disordered" evidence="1">
    <location>
        <begin position="499"/>
        <end position="526"/>
    </location>
</feature>
<reference evidence="4" key="1">
    <citation type="journal article" date="2019" name="Nat. Commun.">
        <title>The genome of broomcorn millet.</title>
        <authorList>
            <person name="Zou C."/>
            <person name="Miki D."/>
            <person name="Li D."/>
            <person name="Tang Q."/>
            <person name="Xiao L."/>
            <person name="Rajput S."/>
            <person name="Deng P."/>
            <person name="Jia W."/>
            <person name="Huang R."/>
            <person name="Zhang M."/>
            <person name="Sun Y."/>
            <person name="Hu J."/>
            <person name="Fu X."/>
            <person name="Schnable P.S."/>
            <person name="Li F."/>
            <person name="Zhang H."/>
            <person name="Feng B."/>
            <person name="Zhu X."/>
            <person name="Liu R."/>
            <person name="Schnable J.C."/>
            <person name="Zhu J.-K."/>
            <person name="Zhang H."/>
        </authorList>
    </citation>
    <scope>NUCLEOTIDE SEQUENCE [LARGE SCALE GENOMIC DNA]</scope>
</reference>
<dbReference type="InterPro" id="IPR010734">
    <property type="entry name" value="Copine_C"/>
</dbReference>
<dbReference type="InterPro" id="IPR002035">
    <property type="entry name" value="VWF_A"/>
</dbReference>
<dbReference type="OrthoDB" id="1898716at2759"/>
<evidence type="ECO:0000313" key="4">
    <source>
        <dbReference type="Proteomes" id="UP000275267"/>
    </source>
</evidence>
<dbReference type="SUPFAM" id="SSF53300">
    <property type="entry name" value="vWA-like"/>
    <property type="match status" value="1"/>
</dbReference>
<dbReference type="PANTHER" id="PTHR45751">
    <property type="entry name" value="COPINE FAMILY PROTEIN 1"/>
    <property type="match status" value="1"/>
</dbReference>
<dbReference type="STRING" id="4540.A0A3L6RP29"/>
<sequence>MGAWCSKDNPTGGRQPHDYNHNHNHNRSNGAATASKGGKNRYAKIGDDYHTLEQVTDALAHAGLESSNLIVGIDFTKSNEWTGRMSYNNRSLHAMGNTPNPYEQAISIIGRTLARFDEDNLIPCFGFGDTTTHDQSVFSFYRDNQPCDGFEQALARYRELVPQLNLAGPTSFAPIIETAIGIVDSSGGQYHVLLIIADGQVTRSIETGNRQLSPQERETIDAIVKASDYALSIVLVGVGDGPWDMMRPVQSAGTKPRTSLLGAVIRVEDVILRYMNLSEHDRGCPGALNERIEEIQREIYSSQQQLHIHEERLRLFEPDPAAFGSTSEIDGCEKVLADLLARVVQRKNYLLGDHMTPFDPGASGMEGTDGAQMYTDQAAGMGTFAGDAALWAGDAAVGSDDPGHQLFGAADPLMYLRYVRGVPDPDLPHQRRAAPPMISPENSRARDQDVYDATSELLSTLIPATPSPLMPHCLGPDDEFLPLHDGGGIAAQEPVEASASCSYVPSDDAGTPATPYDSTVAPANVA</sequence>
<comment type="caution">
    <text evidence="3">The sequence shown here is derived from an EMBL/GenBank/DDBJ whole genome shotgun (WGS) entry which is preliminary data.</text>
</comment>
<dbReference type="GO" id="GO:0004842">
    <property type="term" value="F:ubiquitin-protein transferase activity"/>
    <property type="evidence" value="ECO:0007669"/>
    <property type="project" value="TreeGrafter"/>
</dbReference>
<dbReference type="GO" id="GO:0005634">
    <property type="term" value="C:nucleus"/>
    <property type="evidence" value="ECO:0007669"/>
    <property type="project" value="TreeGrafter"/>
</dbReference>
<dbReference type="SMART" id="SM00327">
    <property type="entry name" value="VWA"/>
    <property type="match status" value="1"/>
</dbReference>
<feature type="region of interest" description="Disordered" evidence="1">
    <location>
        <begin position="1"/>
        <end position="39"/>
    </location>
</feature>
<proteinExistence type="predicted"/>
<dbReference type="Proteomes" id="UP000275267">
    <property type="component" value="Unassembled WGS sequence"/>
</dbReference>
<keyword evidence="4" id="KW-1185">Reference proteome</keyword>
<dbReference type="PANTHER" id="PTHR45751:SF33">
    <property type="entry name" value="OS08G0494300 PROTEIN"/>
    <property type="match status" value="1"/>
</dbReference>
<feature type="domain" description="VWFA" evidence="2">
    <location>
        <begin position="66"/>
        <end position="269"/>
    </location>
</feature>
<feature type="region of interest" description="Disordered" evidence="1">
    <location>
        <begin position="426"/>
        <end position="447"/>
    </location>
</feature>
<gene>
    <name evidence="3" type="ORF">C2845_PM13G21150</name>
</gene>
<dbReference type="AlphaFoldDB" id="A0A3L6RP29"/>
<dbReference type="EMBL" id="PQIB02000008">
    <property type="protein sequence ID" value="RLN05641.1"/>
    <property type="molecule type" value="Genomic_DNA"/>
</dbReference>